<evidence type="ECO:0000256" key="1">
    <source>
        <dbReference type="ARBA" id="ARBA00009716"/>
    </source>
</evidence>
<dbReference type="GO" id="GO:0006537">
    <property type="term" value="P:glutamate biosynthetic process"/>
    <property type="evidence" value="ECO:0007669"/>
    <property type="project" value="InterPro"/>
</dbReference>
<keyword evidence="3" id="KW-0812">Transmembrane</keyword>
<name>A0A518GDE1_9BACT</name>
<dbReference type="PANTHER" id="PTHR43819">
    <property type="entry name" value="ARCHAEAL-TYPE GLUTAMATE SYNTHASE [NADPH]"/>
    <property type="match status" value="1"/>
</dbReference>
<dbReference type="EMBL" id="CP036298">
    <property type="protein sequence ID" value="QDV26570.1"/>
    <property type="molecule type" value="Genomic_DNA"/>
</dbReference>
<evidence type="ECO:0000313" key="6">
    <source>
        <dbReference type="Proteomes" id="UP000318017"/>
    </source>
</evidence>
<accession>A0A518GDE1</accession>
<protein>
    <submittedName>
        <fullName evidence="5">Glutamate synthase [NADPH] large chain</fullName>
        <ecNumber evidence="5">1.4.1.13</ecNumber>
    </submittedName>
</protein>
<dbReference type="EC" id="1.4.1.13" evidence="5"/>
<dbReference type="PIRSF" id="PIRSF006429">
    <property type="entry name" value="GOGAT_lg_2"/>
    <property type="match status" value="1"/>
</dbReference>
<dbReference type="InterPro" id="IPR013785">
    <property type="entry name" value="Aldolase_TIM"/>
</dbReference>
<dbReference type="SUPFAM" id="SSF51395">
    <property type="entry name" value="FMN-linked oxidoreductases"/>
    <property type="match status" value="1"/>
</dbReference>
<proteinExistence type="inferred from homology"/>
<keyword evidence="6" id="KW-1185">Reference proteome</keyword>
<dbReference type="GO" id="GO:0004355">
    <property type="term" value="F:glutamate synthase (NADPH) activity"/>
    <property type="evidence" value="ECO:0007669"/>
    <property type="project" value="UniProtKB-EC"/>
</dbReference>
<dbReference type="Gene3D" id="3.20.20.70">
    <property type="entry name" value="Aldolase class I"/>
    <property type="match status" value="1"/>
</dbReference>
<evidence type="ECO:0000256" key="2">
    <source>
        <dbReference type="PIRNR" id="PIRNR006429"/>
    </source>
</evidence>
<dbReference type="PANTHER" id="PTHR43819:SF1">
    <property type="entry name" value="ARCHAEAL-TYPE GLUTAMATE SYNTHASE [NADPH]"/>
    <property type="match status" value="1"/>
</dbReference>
<feature type="transmembrane region" description="Helical" evidence="3">
    <location>
        <begin position="5"/>
        <end position="22"/>
    </location>
</feature>
<dbReference type="InterPro" id="IPR027283">
    <property type="entry name" value="YerD"/>
</dbReference>
<dbReference type="InterPro" id="IPR002932">
    <property type="entry name" value="Glu_synthdom"/>
</dbReference>
<feature type="domain" description="Glutamate synthase" evidence="4">
    <location>
        <begin position="152"/>
        <end position="467"/>
    </location>
</feature>
<dbReference type="OrthoDB" id="9758182at2"/>
<evidence type="ECO:0000256" key="3">
    <source>
        <dbReference type="SAM" id="Phobius"/>
    </source>
</evidence>
<keyword evidence="3" id="KW-0472">Membrane</keyword>
<keyword evidence="3" id="KW-1133">Transmembrane helix</keyword>
<dbReference type="Proteomes" id="UP000318017">
    <property type="component" value="Chromosome"/>
</dbReference>
<keyword evidence="5" id="KW-0560">Oxidoreductase</keyword>
<evidence type="ECO:0000259" key="4">
    <source>
        <dbReference type="Pfam" id="PF01645"/>
    </source>
</evidence>
<dbReference type="InterPro" id="IPR024188">
    <property type="entry name" value="GltB"/>
</dbReference>
<dbReference type="KEGG" id="ahel:Q31a_49440"/>
<dbReference type="Pfam" id="PF01645">
    <property type="entry name" value="Glu_synthase"/>
    <property type="match status" value="1"/>
</dbReference>
<dbReference type="CDD" id="cd02808">
    <property type="entry name" value="GltS_FMN"/>
    <property type="match status" value="1"/>
</dbReference>
<gene>
    <name evidence="5" type="primary">gltB_1</name>
    <name evidence="5" type="ORF">Q31a_49440</name>
</gene>
<organism evidence="5 6">
    <name type="scientific">Aureliella helgolandensis</name>
    <dbReference type="NCBI Taxonomy" id="2527968"/>
    <lineage>
        <taxon>Bacteria</taxon>
        <taxon>Pseudomonadati</taxon>
        <taxon>Planctomycetota</taxon>
        <taxon>Planctomycetia</taxon>
        <taxon>Pirellulales</taxon>
        <taxon>Pirellulaceae</taxon>
        <taxon>Aureliella</taxon>
    </lineage>
</organism>
<reference evidence="5 6" key="1">
    <citation type="submission" date="2019-02" db="EMBL/GenBank/DDBJ databases">
        <title>Deep-cultivation of Planctomycetes and their phenomic and genomic characterization uncovers novel biology.</title>
        <authorList>
            <person name="Wiegand S."/>
            <person name="Jogler M."/>
            <person name="Boedeker C."/>
            <person name="Pinto D."/>
            <person name="Vollmers J."/>
            <person name="Rivas-Marin E."/>
            <person name="Kohn T."/>
            <person name="Peeters S.H."/>
            <person name="Heuer A."/>
            <person name="Rast P."/>
            <person name="Oberbeckmann S."/>
            <person name="Bunk B."/>
            <person name="Jeske O."/>
            <person name="Meyerdierks A."/>
            <person name="Storesund J.E."/>
            <person name="Kallscheuer N."/>
            <person name="Luecker S."/>
            <person name="Lage O.M."/>
            <person name="Pohl T."/>
            <person name="Merkel B.J."/>
            <person name="Hornburger P."/>
            <person name="Mueller R.-W."/>
            <person name="Bruemmer F."/>
            <person name="Labrenz M."/>
            <person name="Spormann A.M."/>
            <person name="Op den Camp H."/>
            <person name="Overmann J."/>
            <person name="Amann R."/>
            <person name="Jetten M.S.M."/>
            <person name="Mascher T."/>
            <person name="Medema M.H."/>
            <person name="Devos D.P."/>
            <person name="Kaster A.-K."/>
            <person name="Ovreas L."/>
            <person name="Rohde M."/>
            <person name="Galperin M.Y."/>
            <person name="Jogler C."/>
        </authorList>
    </citation>
    <scope>NUCLEOTIDE SEQUENCE [LARGE SCALE GENOMIC DNA]</scope>
    <source>
        <strain evidence="5 6">Q31a</strain>
    </source>
</reference>
<evidence type="ECO:0000313" key="5">
    <source>
        <dbReference type="EMBL" id="QDV26570.1"/>
    </source>
</evidence>
<comment type="similarity">
    <text evidence="1 2">Belongs to the glutamate synthase family.</text>
</comment>
<dbReference type="PIRSF" id="PIRSF500060">
    <property type="entry name" value="UCP500060"/>
    <property type="match status" value="1"/>
</dbReference>
<sequence length="529" mass="58055">MRRMFLSVLIGVVFFSLLVSIWFPLILWSWVLIGPLALLGLYDYFQTKHSILRNFPLLGRMRYLMELVRPEIYQYFIESDTEGVPFDRDQRSLVYQRAKRARDTVPFGTKEDVYVTGYEWVNHSMAPLAHHPDNMRVTIGHKSCSLPYSCSLLNISAMSFGSLSKNAVLSLSGGAKLGNFAHNTGEGGISPYHLAGGGDLIWQIGTGYFGCRLDNGQFCKDLFRQNASLANVKMIEIKLSQGAKPGHGGILPAAKVTAEISQIRHVPMGRDVISPPGHSAFSTPIELLEFVAQLRELSGGKPVGFKLCVGKRREFLAVCKAMQKTGITPDYIAVDGGEGGTGAAPLEFSNHIGAPLFEGLIFVHNALRGFSLREDIKLIASGKVSSGFGILKLLALGADACYSARSMMLALGCIQALQCNSNHCPVGVATQDKHLMAGLVPSDKRIRVANFHHETLKSFCEMLGAIGLASPVDLRPWHVMHRVSPVITKHYGELYDYLEEGALLREPLPEHYRRAVESASAETFGHVPA</sequence>
<dbReference type="AlphaFoldDB" id="A0A518GDE1"/>